<keyword evidence="3" id="KW-1185">Reference proteome</keyword>
<feature type="domain" description="Carboxylesterase type B" evidence="1">
    <location>
        <begin position="144"/>
        <end position="662"/>
    </location>
</feature>
<dbReference type="InterPro" id="IPR029058">
    <property type="entry name" value="AB_hydrolase_fold"/>
</dbReference>
<dbReference type="Gene3D" id="3.40.50.1820">
    <property type="entry name" value="alpha/beta hydrolase"/>
    <property type="match status" value="1"/>
</dbReference>
<evidence type="ECO:0000313" key="3">
    <source>
        <dbReference type="Proteomes" id="UP000696573"/>
    </source>
</evidence>
<dbReference type="SUPFAM" id="SSF53474">
    <property type="entry name" value="alpha/beta-Hydrolases"/>
    <property type="match status" value="1"/>
</dbReference>
<dbReference type="Proteomes" id="UP000696573">
    <property type="component" value="Unassembled WGS sequence"/>
</dbReference>
<dbReference type="EMBL" id="CABFNQ020000744">
    <property type="protein sequence ID" value="CAH0032819.1"/>
    <property type="molecule type" value="Genomic_DNA"/>
</dbReference>
<dbReference type="AlphaFoldDB" id="A0A9N9YTP4"/>
<dbReference type="InterPro" id="IPR019819">
    <property type="entry name" value="Carboxylesterase_B_CS"/>
</dbReference>
<accession>A0A9N9YTP4</accession>
<comment type="caution">
    <text evidence="2">The sequence shown here is derived from an EMBL/GenBank/DDBJ whole genome shotgun (WGS) entry which is preliminary data.</text>
</comment>
<gene>
    <name evidence="2" type="ORF">CRHIZ90672A_00002569</name>
</gene>
<organism evidence="2 3">
    <name type="scientific">Clonostachys rhizophaga</name>
    <dbReference type="NCBI Taxonomy" id="160324"/>
    <lineage>
        <taxon>Eukaryota</taxon>
        <taxon>Fungi</taxon>
        <taxon>Dikarya</taxon>
        <taxon>Ascomycota</taxon>
        <taxon>Pezizomycotina</taxon>
        <taxon>Sordariomycetes</taxon>
        <taxon>Hypocreomycetidae</taxon>
        <taxon>Hypocreales</taxon>
        <taxon>Bionectriaceae</taxon>
        <taxon>Clonostachys</taxon>
    </lineage>
</organism>
<evidence type="ECO:0000259" key="1">
    <source>
        <dbReference type="Pfam" id="PF00135"/>
    </source>
</evidence>
<name>A0A9N9YTP4_9HYPO</name>
<evidence type="ECO:0000313" key="2">
    <source>
        <dbReference type="EMBL" id="CAH0032819.1"/>
    </source>
</evidence>
<dbReference type="PANTHER" id="PTHR11559">
    <property type="entry name" value="CARBOXYLESTERASE"/>
    <property type="match status" value="1"/>
</dbReference>
<dbReference type="PROSITE" id="PS00941">
    <property type="entry name" value="CARBOXYLESTERASE_B_2"/>
    <property type="match status" value="1"/>
</dbReference>
<dbReference type="InterPro" id="IPR050309">
    <property type="entry name" value="Type-B_Carboxylest/Lipase"/>
</dbReference>
<proteinExistence type="predicted"/>
<reference evidence="2" key="1">
    <citation type="submission" date="2021-10" db="EMBL/GenBank/DDBJ databases">
        <authorList>
            <person name="Piombo E."/>
        </authorList>
    </citation>
    <scope>NUCLEOTIDE SEQUENCE</scope>
</reference>
<dbReference type="Pfam" id="PF00135">
    <property type="entry name" value="COesterase"/>
    <property type="match status" value="1"/>
</dbReference>
<sequence length="709" mass="77553">MDVNPYPEDRGYHLTEDLSDIVVMSDPDGGWQLAQALNSQLGSTTLVNDALPKRAPSMRSLVTSHEFGIAEFIFNSKPDSCFSPTGIACGGNRDPWPHEAEILTSLLNVILLPEHVCNMRALHFGSLMLSVLRLANSAGAADIPTLKLPWGTYEGRPFADDSNIYLFENVRFGSIPERFSAPQTPSWTNSSVQPPSLGRNCIPIDPKRLESPVGGETPITDPGDASDKVGEDCLFLDLYVPKQVLARSSSDAPAPVVVWLYGGAFAYGSKNQLGPLYTGRAILSKSKYQTIFVAGNYRLGAFGWLAGDYVQKAAQPNAGLYDQALLFDWVQEHIGKVNGDRSQISAFGESAGASSILHHVIREDGKKDPVFSRIAVQSPAFEWAWDNRGGGKLDKTYKTFSALAGCGETFDIGCLRKSKNLTAANQALFANVRQTGLFPVGPSVDGKWVKTIPTIAFSKGHYSKKVSSAIISHTWNEQYSFTPKYVNSEETFNTFLGLFLPGDDLAIQRQKIRTQYDCRKDYEGNWKRCIGVVIRDASFTCNTRDLFSSYSGKSYMLRYAFPLKEVAVHASDLIALFANSQTEAKTLLLKSTDQINEFFAGIYADRLVNSGISEAYQTYLASFAISGDPNKLGHPGVYGVPSPTWPKADGSGDDLKDVLSVQMPSGQAAFTFITDDQNTKPACAFWTNLAQEIILAQGKNTDEGGRDEL</sequence>
<protein>
    <recommendedName>
        <fullName evidence="1">Carboxylesterase type B domain-containing protein</fullName>
    </recommendedName>
</protein>
<dbReference type="OrthoDB" id="408631at2759"/>
<dbReference type="InterPro" id="IPR002018">
    <property type="entry name" value="CarbesteraseB"/>
</dbReference>